<gene>
    <name evidence="13" type="primary">FGENESH: predicted gene_5.66</name>
    <name evidence="13" type="ORF">BN2166_0025210</name>
</gene>
<dbReference type="PRINTS" id="PR00251">
    <property type="entry name" value="BACTRLOPSIN"/>
</dbReference>
<dbReference type="EMBL" id="CWKI01000005">
    <property type="protein sequence ID" value="CTR06660.1"/>
    <property type="molecule type" value="Genomic_DNA"/>
</dbReference>
<keyword evidence="4" id="KW-0716">Sensory transduction</keyword>
<protein>
    <submittedName>
        <fullName evidence="13">FGENESH: predicted gene_5.66 protein</fullName>
    </submittedName>
</protein>
<dbReference type="PANTHER" id="PTHR28286:SF1">
    <property type="entry name" value="30 KDA HEAT SHOCK PROTEIN-RELATED"/>
    <property type="match status" value="1"/>
</dbReference>
<dbReference type="GO" id="GO:0005216">
    <property type="term" value="F:monoatomic ion channel activity"/>
    <property type="evidence" value="ECO:0007669"/>
    <property type="project" value="InterPro"/>
</dbReference>
<dbReference type="AlphaFoldDB" id="A0A0K3CDM8"/>
<reference evidence="13 14" key="1">
    <citation type="submission" date="2015-07" db="EMBL/GenBank/DDBJ databases">
        <authorList>
            <person name="Cajimat M.N.B."/>
            <person name="Milazzo M.L."/>
            <person name="Fulhorst C.F."/>
        </authorList>
    </citation>
    <scope>NUCLEOTIDE SEQUENCE [LARGE SCALE GENOMIC DNA]</scope>
    <source>
        <strain evidence="13">Single colony</strain>
    </source>
</reference>
<comment type="subcellular location">
    <subcellularLocation>
        <location evidence="1">Membrane</location>
        <topology evidence="1">Multi-pass membrane protein</topology>
    </subcellularLocation>
</comment>
<dbReference type="FunFam" id="1.20.1070.10:FF:000160">
    <property type="entry name" value="Related to Opsin-1"/>
    <property type="match status" value="1"/>
</dbReference>
<dbReference type="Pfam" id="PF01036">
    <property type="entry name" value="Bac_rhodopsin"/>
    <property type="match status" value="1"/>
</dbReference>
<feature type="compositionally biased region" description="Polar residues" evidence="11">
    <location>
        <begin position="326"/>
        <end position="338"/>
    </location>
</feature>
<keyword evidence="10" id="KW-0675">Receptor</keyword>
<feature type="region of interest" description="Disordered" evidence="11">
    <location>
        <begin position="313"/>
        <end position="345"/>
    </location>
</feature>
<evidence type="ECO:0000256" key="4">
    <source>
        <dbReference type="ARBA" id="ARBA00022606"/>
    </source>
</evidence>
<evidence type="ECO:0000256" key="10">
    <source>
        <dbReference type="ARBA" id="ARBA00023170"/>
    </source>
</evidence>
<dbReference type="GO" id="GO:0005783">
    <property type="term" value="C:endoplasmic reticulum"/>
    <property type="evidence" value="ECO:0007669"/>
    <property type="project" value="TreeGrafter"/>
</dbReference>
<evidence type="ECO:0000256" key="1">
    <source>
        <dbReference type="ARBA" id="ARBA00004141"/>
    </source>
</evidence>
<feature type="transmembrane region" description="Helical" evidence="12">
    <location>
        <begin position="266"/>
        <end position="288"/>
    </location>
</feature>
<sequence>MAEDGRLTPALLAFLDPSSSSTPFDAMDAAFELVKRNNVLNVNPRVAEIDITTHASDFLWAWFCVLSLSAIGILAWGHMSRPIGERAFHELAAALCFTASIAYFAMASDLGATAVPVEFIRGGSLGENWVKLGVNDPTRSIWYARYIDWTITTPMLLLELALCTGLPLSQIFGLIFFDLVMIETGLVGALVPSRYKWGFYAFGCAALFYIWWILLVPGRKSAMNLGSDFHKSYITSTAVLSVLWLVYPIIWGLAEGGNLITPTSEMIAYGVLDLLAKPVFSIVHLMGLSKLDYARLGMSSSKVSDGAHQTLLNEKMGPNSAGATPRPSTTVGSPTATTHGDGAGFHQHNAAAAV</sequence>
<dbReference type="Proteomes" id="UP000199069">
    <property type="component" value="Unassembled WGS sequence"/>
</dbReference>
<comment type="similarity">
    <text evidence="2">Belongs to the archaeal/bacterial/fungal opsin family.</text>
</comment>
<dbReference type="InterPro" id="IPR043476">
    <property type="entry name" value="Yro2-like_7TM"/>
</dbReference>
<dbReference type="SUPFAM" id="SSF81321">
    <property type="entry name" value="Family A G protein-coupled receptor-like"/>
    <property type="match status" value="1"/>
</dbReference>
<proteinExistence type="inferred from homology"/>
<dbReference type="PROSITE" id="PS00950">
    <property type="entry name" value="BACTERIAL_OPSIN_1"/>
    <property type="match status" value="1"/>
</dbReference>
<dbReference type="CDD" id="cd15239">
    <property type="entry name" value="7tm_YRO2_fungal-like"/>
    <property type="match status" value="1"/>
</dbReference>
<dbReference type="SMART" id="SM01021">
    <property type="entry name" value="Bac_rhodopsin"/>
    <property type="match status" value="1"/>
</dbReference>
<feature type="transmembrane region" description="Helical" evidence="12">
    <location>
        <begin position="58"/>
        <end position="76"/>
    </location>
</feature>
<keyword evidence="14" id="KW-1185">Reference proteome</keyword>
<dbReference type="PANTHER" id="PTHR28286">
    <property type="match status" value="1"/>
</dbReference>
<keyword evidence="7 12" id="KW-1133">Transmembrane helix</keyword>
<organism evidence="13 14">
    <name type="scientific">Rhodotorula toruloides</name>
    <name type="common">Yeast</name>
    <name type="synonym">Rhodosporidium toruloides</name>
    <dbReference type="NCBI Taxonomy" id="5286"/>
    <lineage>
        <taxon>Eukaryota</taxon>
        <taxon>Fungi</taxon>
        <taxon>Dikarya</taxon>
        <taxon>Basidiomycota</taxon>
        <taxon>Pucciniomycotina</taxon>
        <taxon>Microbotryomycetes</taxon>
        <taxon>Sporidiobolales</taxon>
        <taxon>Sporidiobolaceae</taxon>
        <taxon>Rhodotorula</taxon>
    </lineage>
</organism>
<feature type="transmembrane region" description="Helical" evidence="12">
    <location>
        <begin position="237"/>
        <end position="254"/>
    </location>
</feature>
<evidence type="ECO:0000256" key="12">
    <source>
        <dbReference type="SAM" id="Phobius"/>
    </source>
</evidence>
<dbReference type="InterPro" id="IPR018229">
    <property type="entry name" value="Rhodopsin_retinal_BS"/>
</dbReference>
<keyword evidence="6" id="KW-0681">Retinal protein</keyword>
<evidence type="ECO:0000256" key="11">
    <source>
        <dbReference type="SAM" id="MobiDB-lite"/>
    </source>
</evidence>
<evidence type="ECO:0000313" key="14">
    <source>
        <dbReference type="Proteomes" id="UP000199069"/>
    </source>
</evidence>
<accession>A0A0K3CDM8</accession>
<evidence type="ECO:0000256" key="6">
    <source>
        <dbReference type="ARBA" id="ARBA00022925"/>
    </source>
</evidence>
<keyword evidence="8" id="KW-0157">Chromophore</keyword>
<dbReference type="PROSITE" id="PS00327">
    <property type="entry name" value="BACTERIAL_OPSIN_RET"/>
    <property type="match status" value="1"/>
</dbReference>
<keyword evidence="9 12" id="KW-0472">Membrane</keyword>
<feature type="transmembrane region" description="Helical" evidence="12">
    <location>
        <begin position="197"/>
        <end position="216"/>
    </location>
</feature>
<evidence type="ECO:0000256" key="5">
    <source>
        <dbReference type="ARBA" id="ARBA00022692"/>
    </source>
</evidence>
<dbReference type="Gene3D" id="1.20.1070.10">
    <property type="entry name" value="Rhodopsin 7-helix transmembrane proteins"/>
    <property type="match status" value="1"/>
</dbReference>
<evidence type="ECO:0000313" key="13">
    <source>
        <dbReference type="EMBL" id="CTR06660.1"/>
    </source>
</evidence>
<dbReference type="InterPro" id="IPR001425">
    <property type="entry name" value="Arc/bac/fun_rhodopsins"/>
</dbReference>
<name>A0A0K3CDM8_RHOTO</name>
<dbReference type="GO" id="GO:0009881">
    <property type="term" value="F:photoreceptor activity"/>
    <property type="evidence" value="ECO:0007669"/>
    <property type="project" value="UniProtKB-KW"/>
</dbReference>
<dbReference type="GO" id="GO:0005886">
    <property type="term" value="C:plasma membrane"/>
    <property type="evidence" value="ECO:0007669"/>
    <property type="project" value="TreeGrafter"/>
</dbReference>
<evidence type="ECO:0000256" key="2">
    <source>
        <dbReference type="ARBA" id="ARBA00008130"/>
    </source>
</evidence>
<evidence type="ECO:0000256" key="9">
    <source>
        <dbReference type="ARBA" id="ARBA00023136"/>
    </source>
</evidence>
<keyword evidence="5 12" id="KW-0812">Transmembrane</keyword>
<keyword evidence="3" id="KW-0600">Photoreceptor protein</keyword>
<dbReference type="OMA" id="GHWNIDP"/>
<dbReference type="GO" id="GO:0007602">
    <property type="term" value="P:phototransduction"/>
    <property type="evidence" value="ECO:0007669"/>
    <property type="project" value="UniProtKB-KW"/>
</dbReference>
<evidence type="ECO:0000256" key="3">
    <source>
        <dbReference type="ARBA" id="ARBA00022543"/>
    </source>
</evidence>
<evidence type="ECO:0000256" key="8">
    <source>
        <dbReference type="ARBA" id="ARBA00022991"/>
    </source>
</evidence>
<evidence type="ECO:0000256" key="7">
    <source>
        <dbReference type="ARBA" id="ARBA00022989"/>
    </source>
</evidence>